<dbReference type="GO" id="GO:0008270">
    <property type="term" value="F:zinc ion binding"/>
    <property type="evidence" value="ECO:0007669"/>
    <property type="project" value="UniProtKB-KW"/>
</dbReference>
<dbReference type="AlphaFoldDB" id="A0AAW2C578"/>
<dbReference type="InterPro" id="IPR018289">
    <property type="entry name" value="MULE_transposase_dom"/>
</dbReference>
<accession>A0AAW2C578</accession>
<dbReference type="Pfam" id="PF03108">
    <property type="entry name" value="DBD_Tnp_Mut"/>
    <property type="match status" value="1"/>
</dbReference>
<dbReference type="SMART" id="SM00575">
    <property type="entry name" value="ZnF_PMZ"/>
    <property type="match status" value="1"/>
</dbReference>
<reference evidence="6 7" key="1">
    <citation type="submission" date="2024-01" db="EMBL/GenBank/DDBJ databases">
        <title>A telomere-to-telomere, gap-free genome of sweet tea (Lithocarpus litseifolius).</title>
        <authorList>
            <person name="Zhou J."/>
        </authorList>
    </citation>
    <scope>NUCLEOTIDE SEQUENCE [LARGE SCALE GENOMIC DNA]</scope>
    <source>
        <strain evidence="6">Zhou-2022a</strain>
        <tissue evidence="6">Leaf</tissue>
    </source>
</reference>
<dbReference type="PROSITE" id="PS50966">
    <property type="entry name" value="ZF_SWIM"/>
    <property type="match status" value="1"/>
</dbReference>
<evidence type="ECO:0000313" key="6">
    <source>
        <dbReference type="EMBL" id="KAK9992688.1"/>
    </source>
</evidence>
<proteinExistence type="predicted"/>
<sequence length="899" mass="102602">MSSIDLYLYYGGEPCSDVTYGVIYEGPGKKLEIIQLKKRREINLKKLKKKIMKELDLDRRLHDIKIIYRAPHAVFSDRIVFTPIEIKGDKHVKIMLERIDSTPQLKAAELYISVEPRKEVGGEDVQQTTLEGGGGEEFQSLHAGSHLTLTPCTTAGVYTLPCQETPTSTAVCGSSYQQECIQSLLGEDEDEDDVDYGRDEYEEMIGRDDFYEDTINYENVDNIMDDHDDDVVDDQDNIGDGIGVQPDTTTVPTYEAHGPSFHANTWDNIVDPSNVEIPFSSSWVRGMNFSKGLIFPNKEAVKQAIIIYSMDNNKNYITELSNQRRLCVKCANESCAWKVRAFPQRKLNGLWAVTVYGGPHTCPSVGVNKDGRMMDSNFLAKELHTYVLADHTSKIKDLQNLMKERFKHEISYYKIWDAKQKAIANIYGNWEESYQKLQKLLLAYKDSDPGTQVSFRSINGNIPGTIIFKYVFWAFAPSIAGFAHCRPLISIDGTHLYGKYKGKLLIAMATDANNEIFPLAFAVVDDETGASWEWFLSCLRTAIKDVVPDSGICIISDRHRGIISSIAQWPNDYVKVYHRYCIRHVASNFNTQFNDKFLKSLALKAGYAHQDRKLEKILDCLKEAELKFSKDPNPNIAKKKPYSYLIKEDLEKWTLSHDGGHRYGAMTTNMSECFNGVLKGARGLPISAMVDYIWCKLVSYFNDRRTKILGDIEHGQEFSKHAMDLYEANYEKGTRHYVRPFNHQNGVYQVCTPHNPHRSDGGDHSHEVRLLENTCTCGKWEIYKIPCSHVIAVCIREHVNGMRYIDPCYTLQQRLATYSHEFCVPKDKSLWREVAGPKLYPDPEMLREKGRPMSTRIRNEMDWRESQPKPKCGVCHAEGHNRRRCPNVIHASTSSHVSN</sequence>
<protein>
    <recommendedName>
        <fullName evidence="5">SWIM-type domain-containing protein</fullName>
    </recommendedName>
</protein>
<dbReference type="InterPro" id="IPR004332">
    <property type="entry name" value="Transposase_MuDR"/>
</dbReference>
<keyword evidence="1" id="KW-0479">Metal-binding</keyword>
<dbReference type="Pfam" id="PF10551">
    <property type="entry name" value="MULE"/>
    <property type="match status" value="1"/>
</dbReference>
<dbReference type="EMBL" id="JAZDWU010000009">
    <property type="protein sequence ID" value="KAK9992688.1"/>
    <property type="molecule type" value="Genomic_DNA"/>
</dbReference>
<evidence type="ECO:0000313" key="7">
    <source>
        <dbReference type="Proteomes" id="UP001459277"/>
    </source>
</evidence>
<comment type="caution">
    <text evidence="6">The sequence shown here is derived from an EMBL/GenBank/DDBJ whole genome shotgun (WGS) entry which is preliminary data.</text>
</comment>
<evidence type="ECO:0000256" key="4">
    <source>
        <dbReference type="PROSITE-ProRule" id="PRU00325"/>
    </source>
</evidence>
<dbReference type="PANTHER" id="PTHR31973">
    <property type="entry name" value="POLYPROTEIN, PUTATIVE-RELATED"/>
    <property type="match status" value="1"/>
</dbReference>
<keyword evidence="7" id="KW-1185">Reference proteome</keyword>
<dbReference type="Pfam" id="PF04434">
    <property type="entry name" value="SWIM"/>
    <property type="match status" value="1"/>
</dbReference>
<dbReference type="InterPro" id="IPR006564">
    <property type="entry name" value="Znf_PMZ"/>
</dbReference>
<evidence type="ECO:0000259" key="5">
    <source>
        <dbReference type="PROSITE" id="PS50966"/>
    </source>
</evidence>
<feature type="domain" description="SWIM-type" evidence="5">
    <location>
        <begin position="766"/>
        <end position="798"/>
    </location>
</feature>
<gene>
    <name evidence="6" type="ORF">SO802_027673</name>
</gene>
<evidence type="ECO:0000256" key="1">
    <source>
        <dbReference type="ARBA" id="ARBA00022723"/>
    </source>
</evidence>
<dbReference type="PANTHER" id="PTHR31973:SF195">
    <property type="entry name" value="MUDR FAMILY TRANSPOSASE"/>
    <property type="match status" value="1"/>
</dbReference>
<dbReference type="InterPro" id="IPR007527">
    <property type="entry name" value="Znf_SWIM"/>
</dbReference>
<keyword evidence="3" id="KW-0862">Zinc</keyword>
<evidence type="ECO:0000256" key="3">
    <source>
        <dbReference type="ARBA" id="ARBA00022833"/>
    </source>
</evidence>
<organism evidence="6 7">
    <name type="scientific">Lithocarpus litseifolius</name>
    <dbReference type="NCBI Taxonomy" id="425828"/>
    <lineage>
        <taxon>Eukaryota</taxon>
        <taxon>Viridiplantae</taxon>
        <taxon>Streptophyta</taxon>
        <taxon>Embryophyta</taxon>
        <taxon>Tracheophyta</taxon>
        <taxon>Spermatophyta</taxon>
        <taxon>Magnoliopsida</taxon>
        <taxon>eudicotyledons</taxon>
        <taxon>Gunneridae</taxon>
        <taxon>Pentapetalae</taxon>
        <taxon>rosids</taxon>
        <taxon>fabids</taxon>
        <taxon>Fagales</taxon>
        <taxon>Fagaceae</taxon>
        <taxon>Lithocarpus</taxon>
    </lineage>
</organism>
<evidence type="ECO:0000256" key="2">
    <source>
        <dbReference type="ARBA" id="ARBA00022771"/>
    </source>
</evidence>
<name>A0AAW2C578_9ROSI</name>
<dbReference type="Proteomes" id="UP001459277">
    <property type="component" value="Unassembled WGS sequence"/>
</dbReference>
<keyword evidence="2 4" id="KW-0863">Zinc-finger</keyword>